<proteinExistence type="predicted"/>
<evidence type="ECO:0000313" key="3">
    <source>
        <dbReference type="Proteomes" id="UP000581135"/>
    </source>
</evidence>
<protein>
    <submittedName>
        <fullName evidence="2">Uncharacterized coiled-coil DUF342 family protein</fullName>
    </submittedName>
</protein>
<accession>A0A839SV37</accession>
<evidence type="ECO:0000313" key="2">
    <source>
        <dbReference type="EMBL" id="MBB3066661.1"/>
    </source>
</evidence>
<comment type="caution">
    <text evidence="2">The sequence shown here is derived from an EMBL/GenBank/DDBJ whole genome shotgun (WGS) entry which is preliminary data.</text>
</comment>
<dbReference type="Gene3D" id="3.40.50.300">
    <property type="entry name" value="P-loop containing nucleotide triphosphate hydrolases"/>
    <property type="match status" value="1"/>
</dbReference>
<sequence length="510" mass="57864">MRDRHSGAREDTLSHALLERVGLISKQLRRNRAGDTRSLSFRDLARLSVVNEQEIQRSGSPLLSGQFVQSTPEYAAFKLLITGTDDSALVSSREVAGRRESVSGKLELLDQLIEELQVEINEEGLDEAELRDQLKKLEGNIEERNTALNEVQAVHDDLLQQRAGLARDIQRRRARLLEIQELTGRFKLLDEHYQTDLKRLEAIHESGSFFVHLDRDICPLCGANPGDQHLDAECDGNTEEVVLAAGAEMDKIRRLDRELSETVVSLKNEVEQIDSELPSLQEQYKKIDEQLTEIAKPTVSTERASYNQLISERAEVNASFDKFRRLERLVHQKDELEEQEEDGGEATESRTTVPRITLDAFSQTVERVLTEWHYPNANRVFFDESAKDFQIAGKARGSSGKGLRAITHAAVSIAVLEFCLEHDLPHPGFLVLDSPLLAYWKPEGEEDDLSGTDLKERFYDYILGLRSDAQVIIVENEHPPDFVLERGNVTVFTKNPHRDRYGFFPVRNGV</sequence>
<dbReference type="InterPro" id="IPR027417">
    <property type="entry name" value="P-loop_NTPase"/>
</dbReference>
<organism evidence="2 3">
    <name type="scientific">Limibacillus halophilus</name>
    <dbReference type="NCBI Taxonomy" id="1579333"/>
    <lineage>
        <taxon>Bacteria</taxon>
        <taxon>Pseudomonadati</taxon>
        <taxon>Pseudomonadota</taxon>
        <taxon>Alphaproteobacteria</taxon>
        <taxon>Rhodospirillales</taxon>
        <taxon>Rhodovibrionaceae</taxon>
        <taxon>Limibacillus</taxon>
    </lineage>
</organism>
<dbReference type="Proteomes" id="UP000581135">
    <property type="component" value="Unassembled WGS sequence"/>
</dbReference>
<keyword evidence="3" id="KW-1185">Reference proteome</keyword>
<gene>
    <name evidence="2" type="ORF">FHR98_002969</name>
</gene>
<reference evidence="2 3" key="1">
    <citation type="submission" date="2020-08" db="EMBL/GenBank/DDBJ databases">
        <title>Genomic Encyclopedia of Type Strains, Phase III (KMG-III): the genomes of soil and plant-associated and newly described type strains.</title>
        <authorList>
            <person name="Whitman W."/>
        </authorList>
    </citation>
    <scope>NUCLEOTIDE SEQUENCE [LARGE SCALE GENOMIC DNA]</scope>
    <source>
        <strain evidence="2 3">CECT 8803</strain>
    </source>
</reference>
<feature type="coiled-coil region" evidence="1">
    <location>
        <begin position="263"/>
        <end position="290"/>
    </location>
</feature>
<name>A0A839SV37_9PROT</name>
<dbReference type="EMBL" id="JACHXA010000009">
    <property type="protein sequence ID" value="MBB3066661.1"/>
    <property type="molecule type" value="Genomic_DNA"/>
</dbReference>
<dbReference type="AlphaFoldDB" id="A0A839SV37"/>
<feature type="coiled-coil region" evidence="1">
    <location>
        <begin position="99"/>
        <end position="154"/>
    </location>
</feature>
<dbReference type="RefSeq" id="WP_183417498.1">
    <property type="nucleotide sequence ID" value="NZ_JACHXA010000009.1"/>
</dbReference>
<evidence type="ECO:0000256" key="1">
    <source>
        <dbReference type="SAM" id="Coils"/>
    </source>
</evidence>
<keyword evidence="1" id="KW-0175">Coiled coil</keyword>